<evidence type="ECO:0000256" key="7">
    <source>
        <dbReference type="ARBA" id="ARBA00023004"/>
    </source>
</evidence>
<reference evidence="13 14" key="1">
    <citation type="journal article" date="2016" name="Int. J. Syst. Evol. Microbiol.">
        <title>Panacibacter ginsenosidivorans gen. nov., sp. nov., with ginsenoside converting activity isolated from soil of a ginseng field.</title>
        <authorList>
            <person name="Siddiqi M.Z."/>
            <person name="Muhammad Shafi S."/>
            <person name="Choi K.D."/>
            <person name="Im W.T."/>
        </authorList>
    </citation>
    <scope>NUCLEOTIDE SEQUENCE [LARGE SCALE GENOMIC DNA]</scope>
    <source>
        <strain evidence="13 14">Gsoil1550</strain>
    </source>
</reference>
<dbReference type="GO" id="GO:0016653">
    <property type="term" value="F:oxidoreductase activity, acting on NAD(P)H, heme protein as acceptor"/>
    <property type="evidence" value="ECO:0007669"/>
    <property type="project" value="TreeGrafter"/>
</dbReference>
<dbReference type="GO" id="GO:0046872">
    <property type="term" value="F:metal ion binding"/>
    <property type="evidence" value="ECO:0007669"/>
    <property type="project" value="UniProtKB-KW"/>
</dbReference>
<keyword evidence="9 12" id="KW-0472">Membrane</keyword>
<feature type="transmembrane region" description="Helical" evidence="12">
    <location>
        <begin position="95"/>
        <end position="113"/>
    </location>
</feature>
<evidence type="ECO:0000313" key="13">
    <source>
        <dbReference type="EMBL" id="QEC67949.1"/>
    </source>
</evidence>
<dbReference type="GO" id="GO:0016020">
    <property type="term" value="C:membrane"/>
    <property type="evidence" value="ECO:0007669"/>
    <property type="project" value="UniProtKB-SubCell"/>
</dbReference>
<keyword evidence="3 12" id="KW-0812">Transmembrane</keyword>
<evidence type="ECO:0000256" key="5">
    <source>
        <dbReference type="ARBA" id="ARBA00022989"/>
    </source>
</evidence>
<evidence type="ECO:0000256" key="10">
    <source>
        <dbReference type="ARBA" id="ARBA00044501"/>
    </source>
</evidence>
<dbReference type="InterPro" id="IPR023754">
    <property type="entry name" value="HemeA_Synthase_type2"/>
</dbReference>
<dbReference type="PANTHER" id="PTHR23289:SF2">
    <property type="entry name" value="CYTOCHROME C OXIDASE ASSEMBLY PROTEIN COX15 HOMOLOG"/>
    <property type="match status" value="1"/>
</dbReference>
<evidence type="ECO:0000256" key="8">
    <source>
        <dbReference type="ARBA" id="ARBA00023133"/>
    </source>
</evidence>
<keyword evidence="5 12" id="KW-1133">Transmembrane helix</keyword>
<feature type="transmembrane region" description="Helical" evidence="12">
    <location>
        <begin position="293"/>
        <end position="315"/>
    </location>
</feature>
<feature type="transmembrane region" description="Helical" evidence="12">
    <location>
        <begin position="327"/>
        <end position="346"/>
    </location>
</feature>
<protein>
    <submittedName>
        <fullName evidence="13">Heme A synthase</fullName>
    </submittedName>
</protein>
<evidence type="ECO:0000313" key="14">
    <source>
        <dbReference type="Proteomes" id="UP000321533"/>
    </source>
</evidence>
<keyword evidence="14" id="KW-1185">Reference proteome</keyword>
<feature type="transmembrane region" description="Helical" evidence="12">
    <location>
        <begin position="196"/>
        <end position="217"/>
    </location>
</feature>
<dbReference type="Proteomes" id="UP000321533">
    <property type="component" value="Chromosome"/>
</dbReference>
<accession>A0A5B8V9M3</accession>
<feature type="transmembrane region" description="Helical" evidence="12">
    <location>
        <begin position="252"/>
        <end position="273"/>
    </location>
</feature>
<feature type="transmembrane region" description="Helical" evidence="12">
    <location>
        <begin position="125"/>
        <end position="147"/>
    </location>
</feature>
<keyword evidence="4" id="KW-0479">Metal-binding</keyword>
<dbReference type="KEGG" id="pgin:FRZ67_11790"/>
<dbReference type="AlphaFoldDB" id="A0A5B8V9M3"/>
<dbReference type="HAMAP" id="MF_01665">
    <property type="entry name" value="HemeA_synth_type2"/>
    <property type="match status" value="1"/>
</dbReference>
<evidence type="ECO:0000256" key="9">
    <source>
        <dbReference type="ARBA" id="ARBA00023136"/>
    </source>
</evidence>
<dbReference type="GO" id="GO:0120547">
    <property type="term" value="F:heme A synthase activity"/>
    <property type="evidence" value="ECO:0007669"/>
    <property type="project" value="UniProtKB-EC"/>
</dbReference>
<name>A0A5B8V9M3_9BACT</name>
<evidence type="ECO:0000256" key="12">
    <source>
        <dbReference type="SAM" id="Phobius"/>
    </source>
</evidence>
<comment type="pathway">
    <text evidence="10">Porphyrin-containing compound metabolism; heme A biosynthesis; heme A from heme O: step 1/1.</text>
</comment>
<comment type="cofactor">
    <cofactor evidence="1">
        <name>heme b</name>
        <dbReference type="ChEBI" id="CHEBI:60344"/>
    </cofactor>
</comment>
<evidence type="ECO:0000256" key="11">
    <source>
        <dbReference type="ARBA" id="ARBA00048044"/>
    </source>
</evidence>
<dbReference type="EMBL" id="CP042435">
    <property type="protein sequence ID" value="QEC67949.1"/>
    <property type="molecule type" value="Genomic_DNA"/>
</dbReference>
<evidence type="ECO:0000256" key="1">
    <source>
        <dbReference type="ARBA" id="ARBA00001970"/>
    </source>
</evidence>
<dbReference type="OrthoDB" id="9793156at2"/>
<dbReference type="RefSeq" id="WP_147189756.1">
    <property type="nucleotide sequence ID" value="NZ_CP042435.1"/>
</dbReference>
<feature type="transmembrane region" description="Helical" evidence="12">
    <location>
        <begin position="12"/>
        <end position="30"/>
    </location>
</feature>
<evidence type="ECO:0000256" key="3">
    <source>
        <dbReference type="ARBA" id="ARBA00022692"/>
    </source>
</evidence>
<sequence>MTTERSQRIIANWLLIGVGMLVIQVLLGGVTRLTGSGLSITEWDPLMGALPPLNETEWQQAFHNYQQIAQYKYINNHFTLNDFKFIFFWEWFHRLWARFMGVVFLLPFIYFLIKGWFKKWMVTPLIMLFVLGALQGLIGWLMVMSGLNDENLYVSHFRLAIHFMAAMVLIVYTLVFALSLLVPSAQRVYNPTLRKFALSIIILLSFQLIYGCFMAGLKAASAAPTWPDINGALYPADMFSKGFVEGILHNPIAIHFIHRTLAYIIFILVIIWWRKAVKTTTSATFNKAKKWPLILVCTQVLLGILTVLSSTNIVLGQFGIFEFLAELHQLTGMLLLLSFTSVMYILKNNPA</sequence>
<keyword evidence="7" id="KW-0408">Iron</keyword>
<comment type="subcellular location">
    <subcellularLocation>
        <location evidence="2">Membrane</location>
        <topology evidence="2">Multi-pass membrane protein</topology>
    </subcellularLocation>
</comment>
<dbReference type="InterPro" id="IPR003780">
    <property type="entry name" value="COX15/CtaA_fam"/>
</dbReference>
<feature type="transmembrane region" description="Helical" evidence="12">
    <location>
        <begin position="159"/>
        <end position="184"/>
    </location>
</feature>
<gene>
    <name evidence="13" type="ORF">FRZ67_11790</name>
</gene>
<comment type="catalytic activity">
    <reaction evidence="11">
        <text>Fe(II)-heme o + 2 A + H2O = Fe(II)-heme a + 2 AH2</text>
        <dbReference type="Rhea" id="RHEA:63388"/>
        <dbReference type="ChEBI" id="CHEBI:13193"/>
        <dbReference type="ChEBI" id="CHEBI:15377"/>
        <dbReference type="ChEBI" id="CHEBI:17499"/>
        <dbReference type="ChEBI" id="CHEBI:60530"/>
        <dbReference type="ChEBI" id="CHEBI:61715"/>
        <dbReference type="EC" id="1.17.99.9"/>
    </reaction>
    <physiologicalReaction direction="left-to-right" evidence="11">
        <dbReference type="Rhea" id="RHEA:63389"/>
    </physiologicalReaction>
</comment>
<keyword evidence="6" id="KW-0560">Oxidoreductase</keyword>
<organism evidence="13 14">
    <name type="scientific">Panacibacter ginsenosidivorans</name>
    <dbReference type="NCBI Taxonomy" id="1813871"/>
    <lineage>
        <taxon>Bacteria</taxon>
        <taxon>Pseudomonadati</taxon>
        <taxon>Bacteroidota</taxon>
        <taxon>Chitinophagia</taxon>
        <taxon>Chitinophagales</taxon>
        <taxon>Chitinophagaceae</taxon>
        <taxon>Panacibacter</taxon>
    </lineage>
</organism>
<dbReference type="PANTHER" id="PTHR23289">
    <property type="entry name" value="CYTOCHROME C OXIDASE ASSEMBLY PROTEIN COX15"/>
    <property type="match status" value="1"/>
</dbReference>
<evidence type="ECO:0000256" key="4">
    <source>
        <dbReference type="ARBA" id="ARBA00022723"/>
    </source>
</evidence>
<evidence type="ECO:0000256" key="2">
    <source>
        <dbReference type="ARBA" id="ARBA00004141"/>
    </source>
</evidence>
<keyword evidence="8" id="KW-0350">Heme biosynthesis</keyword>
<dbReference type="Pfam" id="PF02628">
    <property type="entry name" value="COX15-CtaA"/>
    <property type="match status" value="1"/>
</dbReference>
<evidence type="ECO:0000256" key="6">
    <source>
        <dbReference type="ARBA" id="ARBA00023002"/>
    </source>
</evidence>
<proteinExistence type="inferred from homology"/>
<dbReference type="GO" id="GO:0006784">
    <property type="term" value="P:heme A biosynthetic process"/>
    <property type="evidence" value="ECO:0007669"/>
    <property type="project" value="InterPro"/>
</dbReference>